<dbReference type="Proteomes" id="UP000325440">
    <property type="component" value="Unassembled WGS sequence"/>
</dbReference>
<dbReference type="AlphaFoldDB" id="A0A5E4MY32"/>
<keyword evidence="2" id="KW-1185">Reference proteome</keyword>
<evidence type="ECO:0008006" key="3">
    <source>
        <dbReference type="Google" id="ProtNLM"/>
    </source>
</evidence>
<evidence type="ECO:0000313" key="2">
    <source>
        <dbReference type="Proteomes" id="UP000325440"/>
    </source>
</evidence>
<protein>
    <recommendedName>
        <fullName evidence="3">Reverse transcriptase zinc-binding domain</fullName>
    </recommendedName>
</protein>
<accession>A0A5E4MY32</accession>
<proteinExistence type="predicted"/>
<dbReference type="EMBL" id="CABPRJ010001434">
    <property type="protein sequence ID" value="VVC36543.1"/>
    <property type="molecule type" value="Genomic_DNA"/>
</dbReference>
<sequence length="102" mass="12004">MLLSMADPLIKLTRHEKIMITRVRIEHTKLIHSHLMRKELKPRCETCLNELSVKHIFLECPNYQNARTKSNLNTRSLKEALNYGDEKRIFDFIKIADLASNI</sequence>
<evidence type="ECO:0000313" key="1">
    <source>
        <dbReference type="EMBL" id="VVC36543.1"/>
    </source>
</evidence>
<reference evidence="1 2" key="1">
    <citation type="submission" date="2019-08" db="EMBL/GenBank/DDBJ databases">
        <authorList>
            <person name="Alioto T."/>
            <person name="Alioto T."/>
            <person name="Gomez Garrido J."/>
        </authorList>
    </citation>
    <scope>NUCLEOTIDE SEQUENCE [LARGE SCALE GENOMIC DNA]</scope>
</reference>
<gene>
    <name evidence="1" type="ORF">CINCED_3A011034</name>
</gene>
<organism evidence="1 2">
    <name type="scientific">Cinara cedri</name>
    <dbReference type="NCBI Taxonomy" id="506608"/>
    <lineage>
        <taxon>Eukaryota</taxon>
        <taxon>Metazoa</taxon>
        <taxon>Ecdysozoa</taxon>
        <taxon>Arthropoda</taxon>
        <taxon>Hexapoda</taxon>
        <taxon>Insecta</taxon>
        <taxon>Pterygota</taxon>
        <taxon>Neoptera</taxon>
        <taxon>Paraneoptera</taxon>
        <taxon>Hemiptera</taxon>
        <taxon>Sternorrhyncha</taxon>
        <taxon>Aphidomorpha</taxon>
        <taxon>Aphidoidea</taxon>
        <taxon>Aphididae</taxon>
        <taxon>Lachninae</taxon>
        <taxon>Cinara</taxon>
    </lineage>
</organism>
<dbReference type="OrthoDB" id="6621833at2759"/>
<name>A0A5E4MY32_9HEMI</name>